<gene>
    <name evidence="1" type="ORF">APX70_00248</name>
</gene>
<accession>A0A3M2Z8M3</accession>
<evidence type="ECO:0000313" key="2">
    <source>
        <dbReference type="Proteomes" id="UP000282378"/>
    </source>
</evidence>
<evidence type="ECO:0000313" key="1">
    <source>
        <dbReference type="EMBL" id="RML84653.1"/>
    </source>
</evidence>
<dbReference type="Proteomes" id="UP000282378">
    <property type="component" value="Unassembled WGS sequence"/>
</dbReference>
<dbReference type="AlphaFoldDB" id="A0A3M2Z8M3"/>
<reference evidence="1 2" key="1">
    <citation type="submission" date="2018-08" db="EMBL/GenBank/DDBJ databases">
        <title>Recombination of ecologically and evolutionarily significant loci maintains genetic cohesion in the Pseudomonas syringae species complex.</title>
        <authorList>
            <person name="Dillon M."/>
            <person name="Thakur S."/>
            <person name="Almeida R.N.D."/>
            <person name="Weir B.S."/>
            <person name="Guttman D.S."/>
        </authorList>
    </citation>
    <scope>NUCLEOTIDE SEQUENCE [LARGE SCALE GENOMIC DNA]</scope>
    <source>
        <strain evidence="1 2">88_10</strain>
    </source>
</reference>
<dbReference type="InterPro" id="IPR016181">
    <property type="entry name" value="Acyl_CoA_acyltransferase"/>
</dbReference>
<dbReference type="EMBL" id="RBNL01001886">
    <property type="protein sequence ID" value="RML84653.1"/>
    <property type="molecule type" value="Genomic_DNA"/>
</dbReference>
<dbReference type="SUPFAM" id="SSF55729">
    <property type="entry name" value="Acyl-CoA N-acyltransferases (Nat)"/>
    <property type="match status" value="1"/>
</dbReference>
<evidence type="ECO:0008006" key="3">
    <source>
        <dbReference type="Google" id="ProtNLM"/>
    </source>
</evidence>
<comment type="caution">
    <text evidence="1">The sequence shown here is derived from an EMBL/GenBank/DDBJ whole genome shotgun (WGS) entry which is preliminary data.</text>
</comment>
<protein>
    <recommendedName>
        <fullName evidence="3">N-acetyltransferase domain-containing protein</fullName>
    </recommendedName>
</protein>
<proteinExistence type="predicted"/>
<name>A0A3M2Z8M3_PSEYM</name>
<organism evidence="1 2">
    <name type="scientific">Pseudomonas syringae pv. maculicola</name>
    <dbReference type="NCBI Taxonomy" id="59511"/>
    <lineage>
        <taxon>Bacteria</taxon>
        <taxon>Pseudomonadati</taxon>
        <taxon>Pseudomonadota</taxon>
        <taxon>Gammaproteobacteria</taxon>
        <taxon>Pseudomonadales</taxon>
        <taxon>Pseudomonadaceae</taxon>
        <taxon>Pseudomonas</taxon>
    </lineage>
</organism>
<dbReference type="Gene3D" id="3.40.630.30">
    <property type="match status" value="1"/>
</dbReference>
<sequence length="258" mass="29508">MSMHTLNLSAKYLIMISELCNLNTDLDNIMHGLITGWAKSRGGSGVSVEHARGISHCFFEYSIGKNARNRETFCWGTLNCIDSIIQFHKKKYHFLSVFDIDIETHKQLLLNGYKLVVRETHMYKPIPDNVHSPNFSVKRVSSKEEADWYNSQKGSSFIKPEHIVDPDVFDFYTRDRDIMTSSARAIRVGRFWVVDDVQTHPAFRRRGMASNLLVTITSFAQMDKTCILTLISSSEGLPLYIRDGYTKGLSLNVYSSTY</sequence>